<dbReference type="Gene3D" id="3.20.20.190">
    <property type="entry name" value="Phosphatidylinositol (PI) phosphodiesterase"/>
    <property type="match status" value="1"/>
</dbReference>
<keyword evidence="3" id="KW-1185">Reference proteome</keyword>
<sequence length="308" mass="35408">MKIIYYISVFLVISIQEVLSQSIYVLEIESPEELHEFFNPDPTNIPVISGHRGGIVAGFPENSIEAMENTIKRTHAMFELDPRITKDSVIVLMHDETLDRTTNFSGKLIDFNFSQLNNCYLADKYGEQTLFKIPTLKEVIEWSKGKTIINLDKKNVPFKMIADLVIELDATSHVMLTVHHPDEAKYYLSRDKRFMFSAFIRNLKEFNKYDQAEIPWDQMIAYVGPLSKPENKELYSKLHQKNVMVMVSAASSYDKGENKIDRFNNYCKVFQDGADILESDLPIDVAKAINIVENKGAKNAKFFSEIKQ</sequence>
<keyword evidence="2" id="KW-0378">Hydrolase</keyword>
<gene>
    <name evidence="2" type="ORF">A33Q_3259</name>
</gene>
<dbReference type="GO" id="GO:0005886">
    <property type="term" value="C:plasma membrane"/>
    <property type="evidence" value="ECO:0007669"/>
    <property type="project" value="TreeGrafter"/>
</dbReference>
<dbReference type="RefSeq" id="WP_009035312.1">
    <property type="nucleotide sequence ID" value="NZ_ALWO02000038.1"/>
</dbReference>
<dbReference type="Proteomes" id="UP000006073">
    <property type="component" value="Unassembled WGS sequence"/>
</dbReference>
<accession>S2D8T7</accession>
<dbReference type="GO" id="GO:0006580">
    <property type="term" value="P:ethanolamine metabolic process"/>
    <property type="evidence" value="ECO:0007669"/>
    <property type="project" value="TreeGrafter"/>
</dbReference>
<dbReference type="SUPFAM" id="SSF51695">
    <property type="entry name" value="PLC-like phosphodiesterases"/>
    <property type="match status" value="1"/>
</dbReference>
<dbReference type="GO" id="GO:0006644">
    <property type="term" value="P:phospholipid metabolic process"/>
    <property type="evidence" value="ECO:0007669"/>
    <property type="project" value="TreeGrafter"/>
</dbReference>
<evidence type="ECO:0000313" key="3">
    <source>
        <dbReference type="Proteomes" id="UP000006073"/>
    </source>
</evidence>
<dbReference type="PANTHER" id="PTHR46320">
    <property type="entry name" value="GLYCEROPHOSPHODIESTER PHOSPHODIESTERASE 1"/>
    <property type="match status" value="1"/>
</dbReference>
<comment type="caution">
    <text evidence="2">The sequence shown here is derived from an EMBL/GenBank/DDBJ whole genome shotgun (WGS) entry which is preliminary data.</text>
</comment>
<dbReference type="InterPro" id="IPR017946">
    <property type="entry name" value="PLC-like_Pdiesterase_TIM-brl"/>
</dbReference>
<dbReference type="CDD" id="cd08566">
    <property type="entry name" value="GDPD_AtGDE_like"/>
    <property type="match status" value="1"/>
</dbReference>
<dbReference type="GO" id="GO:0008889">
    <property type="term" value="F:glycerophosphodiester phosphodiesterase activity"/>
    <property type="evidence" value="ECO:0007669"/>
    <property type="project" value="UniProtKB-EC"/>
</dbReference>
<dbReference type="GO" id="GO:0070291">
    <property type="term" value="P:N-acylethanolamine metabolic process"/>
    <property type="evidence" value="ECO:0007669"/>
    <property type="project" value="TreeGrafter"/>
</dbReference>
<dbReference type="EMBL" id="ALWO02000038">
    <property type="protein sequence ID" value="EOZ95339.1"/>
    <property type="molecule type" value="Genomic_DNA"/>
</dbReference>
<evidence type="ECO:0000259" key="1">
    <source>
        <dbReference type="PROSITE" id="PS51704"/>
    </source>
</evidence>
<dbReference type="PROSITE" id="PS51704">
    <property type="entry name" value="GP_PDE"/>
    <property type="match status" value="1"/>
</dbReference>
<evidence type="ECO:0000313" key="2">
    <source>
        <dbReference type="EMBL" id="EOZ95339.1"/>
    </source>
</evidence>
<dbReference type="STRING" id="1189612.A33Q_3259"/>
<organism evidence="2 3">
    <name type="scientific">Indibacter alkaliphilus (strain CCUG 57479 / KCTC 22604 / LW1)</name>
    <dbReference type="NCBI Taxonomy" id="1189612"/>
    <lineage>
        <taxon>Bacteria</taxon>
        <taxon>Pseudomonadati</taxon>
        <taxon>Bacteroidota</taxon>
        <taxon>Cytophagia</taxon>
        <taxon>Cytophagales</taxon>
        <taxon>Cyclobacteriaceae</taxon>
    </lineage>
</organism>
<reference evidence="2 3" key="1">
    <citation type="journal article" date="2013" name="Genome Announc.">
        <title>Draft Genome Sequence of Indibacter alkaliphilus Strain LW1T, Isolated from Lonar Lake, a Haloalkaline Lake in the Buldana District of Maharashtra, India.</title>
        <authorList>
            <person name="Singh A."/>
            <person name="Kumar Jangir P."/>
            <person name="Sharma R."/>
            <person name="Singh A."/>
            <person name="Kumar Pinnaka A."/>
            <person name="Shivaji S."/>
        </authorList>
    </citation>
    <scope>NUCLEOTIDE SEQUENCE [LARGE SCALE GENOMIC DNA]</scope>
    <source>
        <strain evidence="3">CCUG 57479 / KCTC 22604 / LW1</strain>
    </source>
</reference>
<protein>
    <submittedName>
        <fullName evidence="2">Glycerophosphoryl diester phosphodiesterase</fullName>
        <ecNumber evidence="2">3.1.4.46</ecNumber>
    </submittedName>
</protein>
<dbReference type="eggNOG" id="COG0584">
    <property type="taxonomic scope" value="Bacteria"/>
</dbReference>
<feature type="domain" description="GP-PDE" evidence="1">
    <location>
        <begin position="46"/>
        <end position="289"/>
    </location>
</feature>
<proteinExistence type="predicted"/>
<name>S2D8T7_INDAL</name>
<dbReference type="Pfam" id="PF03009">
    <property type="entry name" value="GDPD"/>
    <property type="match status" value="1"/>
</dbReference>
<dbReference type="AlphaFoldDB" id="S2D8T7"/>
<dbReference type="EC" id="3.1.4.46" evidence="2"/>
<dbReference type="InterPro" id="IPR030395">
    <property type="entry name" value="GP_PDE_dom"/>
</dbReference>
<dbReference type="PANTHER" id="PTHR46320:SF1">
    <property type="entry name" value="GLYCEROPHOSPHODIESTER PHOSPHODIESTERASE 1"/>
    <property type="match status" value="1"/>
</dbReference>